<comment type="caution">
    <text evidence="2">The sequence shown here is derived from an EMBL/GenBank/DDBJ whole genome shotgun (WGS) entry which is preliminary data.</text>
</comment>
<reference evidence="2 3" key="1">
    <citation type="submission" date="2019-09" db="EMBL/GenBank/DDBJ databases">
        <authorList>
            <person name="Ou C."/>
        </authorList>
    </citation>
    <scope>NUCLEOTIDE SEQUENCE [LARGE SCALE GENOMIC DNA]</scope>
    <source>
        <strain evidence="2">S2</strain>
        <tissue evidence="2">Leaf</tissue>
    </source>
</reference>
<reference evidence="3" key="2">
    <citation type="submission" date="2019-10" db="EMBL/GenBank/DDBJ databases">
        <title>A de novo genome assembly of a pear dwarfing rootstock.</title>
        <authorList>
            <person name="Wang F."/>
            <person name="Wang J."/>
            <person name="Li S."/>
            <person name="Zhang Y."/>
            <person name="Fang M."/>
            <person name="Ma L."/>
            <person name="Zhao Y."/>
            <person name="Jiang S."/>
        </authorList>
    </citation>
    <scope>NUCLEOTIDE SEQUENCE [LARGE SCALE GENOMIC DNA]</scope>
</reference>
<name>A0A5N5GDK8_9ROSA</name>
<keyword evidence="3" id="KW-1185">Reference proteome</keyword>
<dbReference type="OrthoDB" id="1708998at2759"/>
<gene>
    <name evidence="2" type="ORF">D8674_011962</name>
</gene>
<reference evidence="2 3" key="3">
    <citation type="submission" date="2019-11" db="EMBL/GenBank/DDBJ databases">
        <title>A de novo genome assembly of a pear dwarfing rootstock.</title>
        <authorList>
            <person name="Wang F."/>
            <person name="Wang J."/>
            <person name="Li S."/>
            <person name="Zhang Y."/>
            <person name="Fang M."/>
            <person name="Ma L."/>
            <person name="Zhao Y."/>
            <person name="Jiang S."/>
        </authorList>
    </citation>
    <scope>NUCLEOTIDE SEQUENCE [LARGE SCALE GENOMIC DNA]</scope>
    <source>
        <strain evidence="2">S2</strain>
        <tissue evidence="2">Leaf</tissue>
    </source>
</reference>
<dbReference type="AlphaFoldDB" id="A0A5N5GDK8"/>
<accession>A0A5N5GDK8</accession>
<protein>
    <submittedName>
        <fullName evidence="2">Uncharacterized protein</fullName>
    </submittedName>
</protein>
<dbReference type="EMBL" id="SMOL01000553">
    <property type="protein sequence ID" value="KAB2608794.1"/>
    <property type="molecule type" value="Genomic_DNA"/>
</dbReference>
<sequence length="74" mass="8285">MPFSYRVEARRQEGSKVPKVNMFKDVYVRPSDETTKQLHVAMVENDTAVLQEAASHLPPETSIKDVSIPEDAGL</sequence>
<proteinExistence type="predicted"/>
<feature type="region of interest" description="Disordered" evidence="1">
    <location>
        <begin position="54"/>
        <end position="74"/>
    </location>
</feature>
<evidence type="ECO:0000313" key="3">
    <source>
        <dbReference type="Proteomes" id="UP000327157"/>
    </source>
</evidence>
<evidence type="ECO:0000313" key="2">
    <source>
        <dbReference type="EMBL" id="KAB2608794.1"/>
    </source>
</evidence>
<evidence type="ECO:0000256" key="1">
    <source>
        <dbReference type="SAM" id="MobiDB-lite"/>
    </source>
</evidence>
<organism evidence="2 3">
    <name type="scientific">Pyrus ussuriensis x Pyrus communis</name>
    <dbReference type="NCBI Taxonomy" id="2448454"/>
    <lineage>
        <taxon>Eukaryota</taxon>
        <taxon>Viridiplantae</taxon>
        <taxon>Streptophyta</taxon>
        <taxon>Embryophyta</taxon>
        <taxon>Tracheophyta</taxon>
        <taxon>Spermatophyta</taxon>
        <taxon>Magnoliopsida</taxon>
        <taxon>eudicotyledons</taxon>
        <taxon>Gunneridae</taxon>
        <taxon>Pentapetalae</taxon>
        <taxon>rosids</taxon>
        <taxon>fabids</taxon>
        <taxon>Rosales</taxon>
        <taxon>Rosaceae</taxon>
        <taxon>Amygdaloideae</taxon>
        <taxon>Maleae</taxon>
        <taxon>Pyrus</taxon>
    </lineage>
</organism>
<dbReference type="Proteomes" id="UP000327157">
    <property type="component" value="Chromosome 14"/>
</dbReference>